<dbReference type="PANTHER" id="PTHR47331:SF6">
    <property type="entry name" value="DOUBLECORTIN DOMAIN-CONTAINING PROTEIN"/>
    <property type="match status" value="1"/>
</dbReference>
<organism evidence="1 2">
    <name type="scientific">Labeo rohita</name>
    <name type="common">Indian major carp</name>
    <name type="synonym">Cyprinus rohita</name>
    <dbReference type="NCBI Taxonomy" id="84645"/>
    <lineage>
        <taxon>Eukaryota</taxon>
        <taxon>Metazoa</taxon>
        <taxon>Chordata</taxon>
        <taxon>Craniata</taxon>
        <taxon>Vertebrata</taxon>
        <taxon>Euteleostomi</taxon>
        <taxon>Actinopterygii</taxon>
        <taxon>Neopterygii</taxon>
        <taxon>Teleostei</taxon>
        <taxon>Ostariophysi</taxon>
        <taxon>Cypriniformes</taxon>
        <taxon>Cyprinidae</taxon>
        <taxon>Labeoninae</taxon>
        <taxon>Labeonini</taxon>
        <taxon>Labeo</taxon>
    </lineage>
</organism>
<name>A0ABQ8LFP6_LABRO</name>
<sequence length="506" mass="56979">MQFLKAQSVCYRCCSSTDHFAKDCTVEVQCKECGSDCHPSALHPGPAPWKSQASIPTLEYGGEKDKPVSHEVTSECTEVCGEGLSAQSCSKICLVSVYPAGHKERAKRMYAILDEQSNRSLSIDGKISLPLPTLLECDQIPNNRTEIPTPDVAFHHSHLRPIAQEIPPLNSDVKILLSLGRDILQELLENGHSFLSPCYSQIKVKEKFDINPQWQQPLGTAYKESIPLIPEGEGTGHSVFSYTPNDHKIVPLEDTRFLQIMDIEFFQDSSNSWVAPLPFCEPRQSLPNNKDYAFKRLLAQRHTLNKQPQMKAHFLDFMNDLLKKRACRDCPTPSARSGRRLLLRELTKQGEEWDSPLLENMEAEWRKWKNSLQDLKELEIPRVCSSILLTDAQGKELCVFADVSVKAIVAVGYLKVTDRHGHISVSFVFGISELALQPDIIVPRLELCAAVLAVEILETIVEEMNMNMTISEFNESIDPIHPRNGGMFPLNTTQQTMDPDLYLQHS</sequence>
<proteinExistence type="predicted"/>
<reference evidence="1 2" key="1">
    <citation type="submission" date="2022-01" db="EMBL/GenBank/DDBJ databases">
        <title>A high-quality chromosome-level genome assembly of rohu carp, Labeo rohita.</title>
        <authorList>
            <person name="Arick M.A. II"/>
            <person name="Hsu C.-Y."/>
            <person name="Magbanua Z."/>
            <person name="Pechanova O."/>
            <person name="Grover C."/>
            <person name="Miller E."/>
            <person name="Thrash A."/>
            <person name="Ezzel L."/>
            <person name="Alam S."/>
            <person name="Benzie J."/>
            <person name="Hamilton M."/>
            <person name="Karsi A."/>
            <person name="Lawrence M.L."/>
            <person name="Peterson D.G."/>
        </authorList>
    </citation>
    <scope>NUCLEOTIDE SEQUENCE [LARGE SCALE GENOMIC DNA]</scope>
    <source>
        <strain evidence="2">BAU-BD-2019</strain>
        <tissue evidence="1">Blood</tissue>
    </source>
</reference>
<dbReference type="Proteomes" id="UP000830375">
    <property type="component" value="Unassembled WGS sequence"/>
</dbReference>
<keyword evidence="2" id="KW-1185">Reference proteome</keyword>
<dbReference type="InterPro" id="IPR008042">
    <property type="entry name" value="Retrotrans_Pao"/>
</dbReference>
<evidence type="ECO:0000313" key="2">
    <source>
        <dbReference type="Proteomes" id="UP000830375"/>
    </source>
</evidence>
<accession>A0ABQ8LFP6</accession>
<gene>
    <name evidence="1" type="ORF">H4Q32_020372</name>
</gene>
<protein>
    <submittedName>
        <fullName evidence="1">Secreted frizzled-related protein 2</fullName>
    </submittedName>
</protein>
<comment type="caution">
    <text evidence="1">The sequence shown here is derived from an EMBL/GenBank/DDBJ whole genome shotgun (WGS) entry which is preliminary data.</text>
</comment>
<dbReference type="EMBL" id="JACTAM010000024">
    <property type="protein sequence ID" value="KAI2649154.1"/>
    <property type="molecule type" value="Genomic_DNA"/>
</dbReference>
<dbReference type="PANTHER" id="PTHR47331">
    <property type="entry name" value="PHD-TYPE DOMAIN-CONTAINING PROTEIN"/>
    <property type="match status" value="1"/>
</dbReference>
<evidence type="ECO:0000313" key="1">
    <source>
        <dbReference type="EMBL" id="KAI2649154.1"/>
    </source>
</evidence>
<dbReference type="Pfam" id="PF05380">
    <property type="entry name" value="Peptidase_A17"/>
    <property type="match status" value="1"/>
</dbReference>